<keyword evidence="5" id="KW-1185">Reference proteome</keyword>
<sequence length="263" mass="27301">MASSSPQSNPPRIAIVTGAAQGIGEAIALRLADDGLDVAVADLPSKRVQLEGVASAIEAKGRRALVLVGDITVEEDVAAVVAKTVEELGGLDVMVANAGVFVSIPFVDMTVEELNRVLRVNVCGSMLCFQHAARQMIQQGRGGRIIGASSLGGKRGFPSATAYVASKFAVRGLAQCVATELWEHNITVNTYAPGVAATPMTSHPDDAKNGGTAATLFKNTGMPIDTKLVPVSEVAELVAYLAKPETSSVTGQCFSINNGLHMD</sequence>
<dbReference type="SUPFAM" id="SSF51735">
    <property type="entry name" value="NAD(P)-binding Rossmann-fold domains"/>
    <property type="match status" value="1"/>
</dbReference>
<comment type="similarity">
    <text evidence="1">Belongs to the short-chain dehydrogenases/reductases (SDR) family.</text>
</comment>
<dbReference type="PRINTS" id="PR00081">
    <property type="entry name" value="GDHRDH"/>
</dbReference>
<accession>A0A5C2S799</accession>
<dbReference type="EMBL" id="ML122271">
    <property type="protein sequence ID" value="RPD59188.1"/>
    <property type="molecule type" value="Genomic_DNA"/>
</dbReference>
<reference evidence="4" key="1">
    <citation type="journal article" date="2018" name="Genome Biol. Evol.">
        <title>Genomics and development of Lentinus tigrinus, a white-rot wood-decaying mushroom with dimorphic fruiting bodies.</title>
        <authorList>
            <person name="Wu B."/>
            <person name="Xu Z."/>
            <person name="Knudson A."/>
            <person name="Carlson A."/>
            <person name="Chen N."/>
            <person name="Kovaka S."/>
            <person name="LaButti K."/>
            <person name="Lipzen A."/>
            <person name="Pennachio C."/>
            <person name="Riley R."/>
            <person name="Schakwitz W."/>
            <person name="Umezawa K."/>
            <person name="Ohm R.A."/>
            <person name="Grigoriev I.V."/>
            <person name="Nagy L.G."/>
            <person name="Gibbons J."/>
            <person name="Hibbett D."/>
        </authorList>
    </citation>
    <scope>NUCLEOTIDE SEQUENCE [LARGE SCALE GENOMIC DNA]</scope>
    <source>
        <strain evidence="4">ALCF2SS1-6</strain>
    </source>
</reference>
<keyword evidence="3" id="KW-0560">Oxidoreductase</keyword>
<keyword evidence="2" id="KW-0521">NADP</keyword>
<dbReference type="Proteomes" id="UP000313359">
    <property type="component" value="Unassembled WGS sequence"/>
</dbReference>
<dbReference type="STRING" id="1328759.A0A5C2S799"/>
<evidence type="ECO:0000256" key="1">
    <source>
        <dbReference type="ARBA" id="ARBA00006484"/>
    </source>
</evidence>
<evidence type="ECO:0000256" key="3">
    <source>
        <dbReference type="ARBA" id="ARBA00023002"/>
    </source>
</evidence>
<dbReference type="PANTHER" id="PTHR24321">
    <property type="entry name" value="DEHYDROGENASES, SHORT CHAIN"/>
    <property type="match status" value="1"/>
</dbReference>
<proteinExistence type="inferred from homology"/>
<dbReference type="Pfam" id="PF13561">
    <property type="entry name" value="adh_short_C2"/>
    <property type="match status" value="1"/>
</dbReference>
<dbReference type="InterPro" id="IPR002347">
    <property type="entry name" value="SDR_fam"/>
</dbReference>
<dbReference type="PANTHER" id="PTHR24321:SF8">
    <property type="entry name" value="ESTRADIOL 17-BETA-DEHYDROGENASE 8-RELATED"/>
    <property type="match status" value="1"/>
</dbReference>
<organism evidence="4 5">
    <name type="scientific">Lentinus tigrinus ALCF2SS1-6</name>
    <dbReference type="NCBI Taxonomy" id="1328759"/>
    <lineage>
        <taxon>Eukaryota</taxon>
        <taxon>Fungi</taxon>
        <taxon>Dikarya</taxon>
        <taxon>Basidiomycota</taxon>
        <taxon>Agaricomycotina</taxon>
        <taxon>Agaricomycetes</taxon>
        <taxon>Polyporales</taxon>
        <taxon>Polyporaceae</taxon>
        <taxon>Lentinus</taxon>
    </lineage>
</organism>
<name>A0A5C2S799_9APHY</name>
<dbReference type="OrthoDB" id="498125at2759"/>
<dbReference type="PROSITE" id="PS00061">
    <property type="entry name" value="ADH_SHORT"/>
    <property type="match status" value="1"/>
</dbReference>
<dbReference type="FunFam" id="3.40.50.720:FF:000084">
    <property type="entry name" value="Short-chain dehydrogenase reductase"/>
    <property type="match status" value="1"/>
</dbReference>
<evidence type="ECO:0000313" key="5">
    <source>
        <dbReference type="Proteomes" id="UP000313359"/>
    </source>
</evidence>
<evidence type="ECO:0000313" key="4">
    <source>
        <dbReference type="EMBL" id="RPD59188.1"/>
    </source>
</evidence>
<evidence type="ECO:0000256" key="2">
    <source>
        <dbReference type="ARBA" id="ARBA00022857"/>
    </source>
</evidence>
<dbReference type="GO" id="GO:0016491">
    <property type="term" value="F:oxidoreductase activity"/>
    <property type="evidence" value="ECO:0007669"/>
    <property type="project" value="UniProtKB-KW"/>
</dbReference>
<dbReference type="AlphaFoldDB" id="A0A5C2S799"/>
<dbReference type="PRINTS" id="PR00080">
    <property type="entry name" value="SDRFAMILY"/>
</dbReference>
<dbReference type="InterPro" id="IPR020904">
    <property type="entry name" value="Sc_DH/Rdtase_CS"/>
</dbReference>
<protein>
    <submittedName>
        <fullName evidence="4">NAD-P-binding protein</fullName>
    </submittedName>
</protein>
<gene>
    <name evidence="4" type="ORF">L227DRAFT_612175</name>
</gene>
<dbReference type="InterPro" id="IPR036291">
    <property type="entry name" value="NAD(P)-bd_dom_sf"/>
</dbReference>
<dbReference type="Gene3D" id="3.40.50.720">
    <property type="entry name" value="NAD(P)-binding Rossmann-like Domain"/>
    <property type="match status" value="1"/>
</dbReference>